<evidence type="ECO:0000313" key="1">
    <source>
        <dbReference type="EMBL" id="KAK5633309.1"/>
    </source>
</evidence>
<evidence type="ECO:0000313" key="2">
    <source>
        <dbReference type="Proteomes" id="UP001305414"/>
    </source>
</evidence>
<accession>A0AAN7UT06</accession>
<reference evidence="1 2" key="1">
    <citation type="submission" date="2023-10" db="EMBL/GenBank/DDBJ databases">
        <title>Draft genome sequence of Xylaria bambusicola isolate GMP-LS, the root and basal stem rot pathogen of sugarcane in Indonesia.</title>
        <authorList>
            <person name="Selvaraj P."/>
            <person name="Muralishankar V."/>
            <person name="Muruganantham S."/>
            <person name="Sp S."/>
            <person name="Haryani S."/>
            <person name="Lau K.J.X."/>
            <person name="Naqvi N.I."/>
        </authorList>
    </citation>
    <scope>NUCLEOTIDE SEQUENCE [LARGE SCALE GENOMIC DNA]</scope>
    <source>
        <strain evidence="1">GMP-LS</strain>
    </source>
</reference>
<gene>
    <name evidence="1" type="ORF">RRF57_009023</name>
</gene>
<name>A0AAN7UT06_9PEZI</name>
<dbReference type="Proteomes" id="UP001305414">
    <property type="component" value="Unassembled WGS sequence"/>
</dbReference>
<keyword evidence="2" id="KW-1185">Reference proteome</keyword>
<dbReference type="AlphaFoldDB" id="A0AAN7UT06"/>
<organism evidence="1 2">
    <name type="scientific">Xylaria bambusicola</name>
    <dbReference type="NCBI Taxonomy" id="326684"/>
    <lineage>
        <taxon>Eukaryota</taxon>
        <taxon>Fungi</taxon>
        <taxon>Dikarya</taxon>
        <taxon>Ascomycota</taxon>
        <taxon>Pezizomycotina</taxon>
        <taxon>Sordariomycetes</taxon>
        <taxon>Xylariomycetidae</taxon>
        <taxon>Xylariales</taxon>
        <taxon>Xylariaceae</taxon>
        <taxon>Xylaria</taxon>
    </lineage>
</organism>
<sequence length="108" mass="12349">MAWYYAEISWTLIKLIRRVIFSESCPSTPLGHLGYWHPAPKPSKRRFGSALENIPSGNSESITRYLEPLEPKQADSRVEMRDLIVASINNFHSPDGVRDELLKSVICY</sequence>
<proteinExistence type="predicted"/>
<protein>
    <submittedName>
        <fullName evidence="1">Uncharacterized protein</fullName>
    </submittedName>
</protein>
<dbReference type="EMBL" id="JAWHQM010000031">
    <property type="protein sequence ID" value="KAK5633309.1"/>
    <property type="molecule type" value="Genomic_DNA"/>
</dbReference>
<comment type="caution">
    <text evidence="1">The sequence shown here is derived from an EMBL/GenBank/DDBJ whole genome shotgun (WGS) entry which is preliminary data.</text>
</comment>